<evidence type="ECO:0000313" key="5">
    <source>
        <dbReference type="EMBL" id="MBZ5751018.1"/>
    </source>
</evidence>
<gene>
    <name evidence="5" type="ORF">K9V48_12350</name>
</gene>
<dbReference type="NCBIfam" id="TIGR03943">
    <property type="entry name" value="TIGR03943 family putative permease subunit"/>
    <property type="match status" value="1"/>
</dbReference>
<dbReference type="InterPro" id="IPR048447">
    <property type="entry name" value="DUF1980_C"/>
</dbReference>
<accession>A0ABS7URV7</accession>
<dbReference type="Proteomes" id="UP001165287">
    <property type="component" value="Unassembled WGS sequence"/>
</dbReference>
<organism evidence="5 6">
    <name type="scientific">Metabacillus rhizolycopersici</name>
    <dbReference type="NCBI Taxonomy" id="2875709"/>
    <lineage>
        <taxon>Bacteria</taxon>
        <taxon>Bacillati</taxon>
        <taxon>Bacillota</taxon>
        <taxon>Bacilli</taxon>
        <taxon>Bacillales</taxon>
        <taxon>Bacillaceae</taxon>
        <taxon>Metabacillus</taxon>
    </lineage>
</organism>
<feature type="transmembrane region" description="Helical" evidence="2">
    <location>
        <begin position="91"/>
        <end position="112"/>
    </location>
</feature>
<evidence type="ECO:0000256" key="1">
    <source>
        <dbReference type="SAM" id="MobiDB-lite"/>
    </source>
</evidence>
<dbReference type="PANTHER" id="PTHR40047:SF1">
    <property type="entry name" value="UPF0703 PROTEIN YCGQ"/>
    <property type="match status" value="1"/>
</dbReference>
<evidence type="ECO:0000256" key="2">
    <source>
        <dbReference type="SAM" id="Phobius"/>
    </source>
</evidence>
<evidence type="ECO:0000313" key="6">
    <source>
        <dbReference type="Proteomes" id="UP001165287"/>
    </source>
</evidence>
<dbReference type="Pfam" id="PF09323">
    <property type="entry name" value="DUF1980"/>
    <property type="match status" value="1"/>
</dbReference>
<name>A0ABS7URV7_9BACI</name>
<feature type="region of interest" description="Disordered" evidence="1">
    <location>
        <begin position="161"/>
        <end position="180"/>
    </location>
</feature>
<evidence type="ECO:0000259" key="3">
    <source>
        <dbReference type="Pfam" id="PF09323"/>
    </source>
</evidence>
<keyword evidence="2" id="KW-0812">Transmembrane</keyword>
<reference evidence="5" key="1">
    <citation type="submission" date="2024-05" db="EMBL/GenBank/DDBJ databases">
        <title>Metabacillus sp. nov., isolated from the rhizosphere soil of tomato plants.</title>
        <authorList>
            <person name="Ma R."/>
        </authorList>
    </citation>
    <scope>NUCLEOTIDE SEQUENCE</scope>
    <source>
        <strain evidence="5">DBTR6</strain>
    </source>
</reference>
<dbReference type="EMBL" id="JAIQUM010000024">
    <property type="protein sequence ID" value="MBZ5751018.1"/>
    <property type="molecule type" value="Genomic_DNA"/>
</dbReference>
<dbReference type="InterPro" id="IPR048493">
    <property type="entry name" value="DUF1980_N"/>
</dbReference>
<feature type="domain" description="DUF1980" evidence="4">
    <location>
        <begin position="190"/>
        <end position="319"/>
    </location>
</feature>
<dbReference type="RefSeq" id="WP_224139295.1">
    <property type="nucleotide sequence ID" value="NZ_JAIQUM010000024.1"/>
</dbReference>
<comment type="caution">
    <text evidence="5">The sequence shown here is derived from an EMBL/GenBank/DDBJ whole genome shotgun (WGS) entry which is preliminary data.</text>
</comment>
<keyword evidence="6" id="KW-1185">Reference proteome</keyword>
<dbReference type="PANTHER" id="PTHR40047">
    <property type="entry name" value="UPF0703 PROTEIN YCGQ"/>
    <property type="match status" value="1"/>
</dbReference>
<sequence length="321" mass="36765">MNKHNQDNRFHIYIRGIILIGFTMLMLKLIITGSILNFIAPRMMPFIYFAVVVFLLLGIVQIWRSGSKNEAELFCLCGFDHSEKKSPIQSMIIYSFFIFPIVTGFVFHDVVLDSSIAAKRGFKTGLNNTQGEEVVAETDLAEAYLNDPEEYMKNLEKRVQENAGGAPNSSPDVPLEHPEGFEIQAPPEDVYESLEKEMLRMDKIVLEDENYIAMTTILDKSPEKFVGKEIEFVGFVYREPDFNEDQFVVARFGLSCCVADASVYGTLATFPNAKKYDEDQWVKVKGNLSKTEYNDWEIPYVQILSIEQIDQPKSPYVYEKY</sequence>
<dbReference type="InterPro" id="IPR015402">
    <property type="entry name" value="DUF1980"/>
</dbReference>
<proteinExistence type="predicted"/>
<feature type="transmembrane region" description="Helical" evidence="2">
    <location>
        <begin position="46"/>
        <end position="63"/>
    </location>
</feature>
<keyword evidence="2" id="KW-0472">Membrane</keyword>
<feature type="domain" description="DUF1980" evidence="3">
    <location>
        <begin position="14"/>
        <end position="122"/>
    </location>
</feature>
<feature type="transmembrane region" description="Helical" evidence="2">
    <location>
        <begin position="12"/>
        <end position="40"/>
    </location>
</feature>
<dbReference type="Pfam" id="PF21537">
    <property type="entry name" value="DUF1980_C"/>
    <property type="match status" value="1"/>
</dbReference>
<dbReference type="InterPro" id="IPR052955">
    <property type="entry name" value="UPF0703_membrane_permease"/>
</dbReference>
<keyword evidence="2" id="KW-1133">Transmembrane helix</keyword>
<evidence type="ECO:0000259" key="4">
    <source>
        <dbReference type="Pfam" id="PF21537"/>
    </source>
</evidence>
<protein>
    <submittedName>
        <fullName evidence="5">TIGR03943 family protein</fullName>
    </submittedName>
</protein>